<dbReference type="AlphaFoldDB" id="A0A845ES38"/>
<sequence length="54" mass="6435">MENTVPDKLEEWVAYEDQKRLAEWNLLSDQYFPPNHRTQTWALLGTPTIEPSQF</sequence>
<organism evidence="1 2">
    <name type="scientific">Guptibacillus hwajinpoensis</name>
    <dbReference type="NCBI Taxonomy" id="208199"/>
    <lineage>
        <taxon>Bacteria</taxon>
        <taxon>Bacillati</taxon>
        <taxon>Bacillota</taxon>
        <taxon>Bacilli</taxon>
        <taxon>Bacillales</taxon>
        <taxon>Guptibacillaceae</taxon>
        <taxon>Guptibacillus</taxon>
    </lineage>
</organism>
<name>A0A845ES38_9BACL</name>
<dbReference type="Proteomes" id="UP000447833">
    <property type="component" value="Unassembled WGS sequence"/>
</dbReference>
<gene>
    <name evidence="1" type="ORF">GLW07_00535</name>
</gene>
<accession>A0A845ES38</accession>
<proteinExistence type="predicted"/>
<protein>
    <submittedName>
        <fullName evidence="1">Uncharacterized protein</fullName>
    </submittedName>
</protein>
<evidence type="ECO:0000313" key="1">
    <source>
        <dbReference type="EMBL" id="MYL61830.1"/>
    </source>
</evidence>
<dbReference type="EMBL" id="WMEY01000001">
    <property type="protein sequence ID" value="MYL61830.1"/>
    <property type="molecule type" value="Genomic_DNA"/>
</dbReference>
<reference evidence="1 2" key="1">
    <citation type="submission" date="2019-11" db="EMBL/GenBank/DDBJ databases">
        <title>Genome sequences of 17 halophilic strains isolated from different environments.</title>
        <authorList>
            <person name="Furrow R.E."/>
        </authorList>
    </citation>
    <scope>NUCLEOTIDE SEQUENCE [LARGE SCALE GENOMIC DNA]</scope>
    <source>
        <strain evidence="1 2">22506_14_FS</strain>
    </source>
</reference>
<dbReference type="RefSeq" id="WP_160917779.1">
    <property type="nucleotide sequence ID" value="NZ_WMEY01000001.1"/>
</dbReference>
<evidence type="ECO:0000313" key="2">
    <source>
        <dbReference type="Proteomes" id="UP000447833"/>
    </source>
</evidence>
<comment type="caution">
    <text evidence="1">The sequence shown here is derived from an EMBL/GenBank/DDBJ whole genome shotgun (WGS) entry which is preliminary data.</text>
</comment>